<accession>A0A7N2MRC1</accession>
<proteinExistence type="predicted"/>
<dbReference type="InterPro" id="IPR058192">
    <property type="entry name" value="WHD_ROQ1-like"/>
</dbReference>
<dbReference type="GO" id="GO:0007165">
    <property type="term" value="P:signal transduction"/>
    <property type="evidence" value="ECO:0007669"/>
    <property type="project" value="InterPro"/>
</dbReference>
<dbReference type="InterPro" id="IPR002182">
    <property type="entry name" value="NB-ARC"/>
</dbReference>
<reference evidence="6 7" key="1">
    <citation type="journal article" date="2016" name="G3 (Bethesda)">
        <title>First Draft Assembly and Annotation of the Genome of a California Endemic Oak Quercus lobata Nee (Fagaceae).</title>
        <authorList>
            <person name="Sork V.L."/>
            <person name="Fitz-Gibbon S.T."/>
            <person name="Puiu D."/>
            <person name="Crepeau M."/>
            <person name="Gugger P.F."/>
            <person name="Sherman R."/>
            <person name="Stevens K."/>
            <person name="Langley C.H."/>
            <person name="Pellegrini M."/>
            <person name="Salzberg S.L."/>
        </authorList>
    </citation>
    <scope>NUCLEOTIDE SEQUENCE [LARGE SCALE GENOMIC DNA]</scope>
    <source>
        <strain evidence="6 7">cv. SW786</strain>
    </source>
</reference>
<dbReference type="OMA" id="PECISQC"/>
<dbReference type="InterPro" id="IPR035897">
    <property type="entry name" value="Toll_tir_struct_dom_sf"/>
</dbReference>
<dbReference type="Gramene" id="QL10p024950:mrna">
    <property type="protein sequence ID" value="QL10p024950:mrna"/>
    <property type="gene ID" value="QL10p024950"/>
</dbReference>
<dbReference type="InterPro" id="IPR000157">
    <property type="entry name" value="TIR_dom"/>
</dbReference>
<evidence type="ECO:0000313" key="6">
    <source>
        <dbReference type="EnsemblPlants" id="QL10p024950:mrna"/>
    </source>
</evidence>
<keyword evidence="3" id="KW-0611">Plant defense</keyword>
<dbReference type="SUPFAM" id="SSF52058">
    <property type="entry name" value="L domain-like"/>
    <property type="match status" value="1"/>
</dbReference>
<keyword evidence="2" id="KW-0677">Repeat</keyword>
<dbReference type="InterPro" id="IPR003593">
    <property type="entry name" value="AAA+_ATPase"/>
</dbReference>
<dbReference type="Gene3D" id="3.40.50.10140">
    <property type="entry name" value="Toll/interleukin-1 receptor homology (TIR) domain"/>
    <property type="match status" value="1"/>
</dbReference>
<dbReference type="InterPro" id="IPR044974">
    <property type="entry name" value="Disease_R_plants"/>
</dbReference>
<evidence type="ECO:0000256" key="4">
    <source>
        <dbReference type="ARBA" id="ARBA00023027"/>
    </source>
</evidence>
<dbReference type="PANTHER" id="PTHR11017:SF570">
    <property type="entry name" value="DISEASE RESISTANCE PROTEIN (TIR-NBS CLASS)-RELATED"/>
    <property type="match status" value="1"/>
</dbReference>
<dbReference type="EMBL" id="LRBV02000010">
    <property type="status" value="NOT_ANNOTATED_CDS"/>
    <property type="molecule type" value="Genomic_DNA"/>
</dbReference>
<reference evidence="6" key="2">
    <citation type="submission" date="2021-01" db="UniProtKB">
        <authorList>
            <consortium name="EnsemblPlants"/>
        </authorList>
    </citation>
    <scope>IDENTIFICATION</scope>
</reference>
<dbReference type="PRINTS" id="PR00364">
    <property type="entry name" value="DISEASERSIST"/>
</dbReference>
<dbReference type="Gene3D" id="3.80.10.10">
    <property type="entry name" value="Ribonuclease Inhibitor"/>
    <property type="match status" value="2"/>
</dbReference>
<dbReference type="Gene3D" id="1.10.8.430">
    <property type="entry name" value="Helical domain of apoptotic protease-activating factors"/>
    <property type="match status" value="1"/>
</dbReference>
<dbReference type="PANTHER" id="PTHR11017">
    <property type="entry name" value="LEUCINE-RICH REPEAT-CONTAINING PROTEIN"/>
    <property type="match status" value="1"/>
</dbReference>
<dbReference type="AlphaFoldDB" id="A0A7N2MRC1"/>
<evidence type="ECO:0000259" key="5">
    <source>
        <dbReference type="PROSITE" id="PS50104"/>
    </source>
</evidence>
<dbReference type="SUPFAM" id="SSF52200">
    <property type="entry name" value="Toll/Interleukin receptor TIR domain"/>
    <property type="match status" value="1"/>
</dbReference>
<evidence type="ECO:0000313" key="7">
    <source>
        <dbReference type="Proteomes" id="UP000594261"/>
    </source>
</evidence>
<dbReference type="EnsemblPlants" id="QL10p024950:mrna">
    <property type="protein sequence ID" value="QL10p024950:mrna"/>
    <property type="gene ID" value="QL10p024950"/>
</dbReference>
<dbReference type="GO" id="GO:0006952">
    <property type="term" value="P:defense response"/>
    <property type="evidence" value="ECO:0007669"/>
    <property type="project" value="UniProtKB-KW"/>
</dbReference>
<dbReference type="Proteomes" id="UP000594261">
    <property type="component" value="Chromosome 10"/>
</dbReference>
<evidence type="ECO:0000256" key="2">
    <source>
        <dbReference type="ARBA" id="ARBA00022737"/>
    </source>
</evidence>
<protein>
    <recommendedName>
        <fullName evidence="5">TIR domain-containing protein</fullName>
    </recommendedName>
</protein>
<organism evidence="6 7">
    <name type="scientific">Quercus lobata</name>
    <name type="common">Valley oak</name>
    <dbReference type="NCBI Taxonomy" id="97700"/>
    <lineage>
        <taxon>Eukaryota</taxon>
        <taxon>Viridiplantae</taxon>
        <taxon>Streptophyta</taxon>
        <taxon>Embryophyta</taxon>
        <taxon>Tracheophyta</taxon>
        <taxon>Spermatophyta</taxon>
        <taxon>Magnoliopsida</taxon>
        <taxon>eudicotyledons</taxon>
        <taxon>Gunneridae</taxon>
        <taxon>Pentapetalae</taxon>
        <taxon>rosids</taxon>
        <taxon>fabids</taxon>
        <taxon>Fagales</taxon>
        <taxon>Fagaceae</taxon>
        <taxon>Quercus</taxon>
    </lineage>
</organism>
<dbReference type="Pfam" id="PF23282">
    <property type="entry name" value="WHD_ROQ1"/>
    <property type="match status" value="1"/>
</dbReference>
<dbReference type="InterPro" id="IPR027417">
    <property type="entry name" value="P-loop_NTPase"/>
</dbReference>
<dbReference type="SUPFAM" id="SSF46785">
    <property type="entry name" value="Winged helix' DNA-binding domain"/>
    <property type="match status" value="1"/>
</dbReference>
<dbReference type="SMART" id="SM00382">
    <property type="entry name" value="AAA"/>
    <property type="match status" value="1"/>
</dbReference>
<keyword evidence="1" id="KW-0433">Leucine-rich repeat</keyword>
<dbReference type="SMART" id="SM00255">
    <property type="entry name" value="TIR"/>
    <property type="match status" value="1"/>
</dbReference>
<evidence type="ECO:0000256" key="1">
    <source>
        <dbReference type="ARBA" id="ARBA00022614"/>
    </source>
</evidence>
<dbReference type="FunFam" id="3.40.50.10140:FF:000007">
    <property type="entry name" value="Disease resistance protein (TIR-NBS-LRR class)"/>
    <property type="match status" value="1"/>
</dbReference>
<dbReference type="SUPFAM" id="SSF52540">
    <property type="entry name" value="P-loop containing nucleoside triphosphate hydrolases"/>
    <property type="match status" value="1"/>
</dbReference>
<keyword evidence="4" id="KW-0520">NAD</keyword>
<dbReference type="InterPro" id="IPR032675">
    <property type="entry name" value="LRR_dom_sf"/>
</dbReference>
<dbReference type="InterPro" id="IPR036390">
    <property type="entry name" value="WH_DNA-bd_sf"/>
</dbReference>
<dbReference type="Gene3D" id="3.40.50.300">
    <property type="entry name" value="P-loop containing nucleotide triphosphate hydrolases"/>
    <property type="match status" value="1"/>
</dbReference>
<keyword evidence="7" id="KW-1185">Reference proteome</keyword>
<dbReference type="InParanoid" id="A0A7N2MRC1"/>
<dbReference type="PROSITE" id="PS50104">
    <property type="entry name" value="TIR"/>
    <property type="match status" value="1"/>
</dbReference>
<sequence length="1057" mass="122510">MALLTNKRAFSSSFTQRCKYDVFLSFRGEDTRNGFTSNLNGILRHNGINTFMDDDLQRGEKISNELFETIESSKISIIVFSKNYASSTWCLDELVKILECKKNGQVVFPIFYKVDPSEVRSQKGKFGEALAKHEENFKYDMNKVQRWRVALNEAGNLSGWHYKNDRPQFRFIQEIFEEISSAKLNCSQVFVVKYPVGIDSRVEEISCCLDIELNDVRMLVIHGLPGIGKTTIAKAIFNLIAYRFEGRSFLEDVRENSKTNDGVLQLQEALYYEILGGRNLNVHGVSKRINVIMEKIQHKKILLILDDVEKLVQVENLLGKCNWFASGSRIIITTREKKLLSALREDCHLIYYKVKELDDRESHELFCQHAFKRNKPTEDYLEIVHQFIGYAKGLPLVLKIIGDDLYDKNLKCWKSALDKYKRIPKSDIQEVLKISYDGLDQIQRDIFLDIACFLKGFYKNLVVDILQSSNFHDPYYDIEKLIDKSLTVVAKDDKLLMHDLIQQMGLEIARQESEVSKKHRRLLCYEDAPEVLNRDTGLDEIRGITLSLPQPRKMQLNLEKMTSLKYLTIRKVICEDLKSLPNGLRLLDWNEFPLSSLPSTFEPTKLVVLNMRSSHIKLDEHFERCRFETLKYIDFTYCKNITKVPDLSVITPNIKELELFRCKNLVEVHQSVGLLEKLEIWNLNECRNLRILPTKLQLKSLKSFYLFGSESLDQGTERLALLSSIGYLTGLRELTISLKNVKDVPSNISDLQNLRRLSMHECDEFPKAMNTPGCFPNLERLHIFYSNITTLPEIAIIFPQLKILVLHYCWNLSKIPRLPHCIHVVSAKGCNSLNSQSRRRLLNQFGEFIGLQQNIVCAKGMRHQDSDSETNFESESEFDLDEATSETDLTWKLYDYYSLALPGSKIPKWWFNHQSVGSSISFSVGRKLPSFAFCVALKVELKDDVPYEYEFRMFTCSVYMCINGFERGLVHINFILPPSSFMWFHYRRDRSLEDIILGDWNDIEIRFECSNYDPKITKITIERCGVHVSCICPPCNFATNEDTDFNPCPPLKKMRTS</sequence>
<name>A0A7N2MRC1_QUELO</name>
<dbReference type="Pfam" id="PF00931">
    <property type="entry name" value="NB-ARC"/>
    <property type="match status" value="1"/>
</dbReference>
<evidence type="ECO:0000256" key="3">
    <source>
        <dbReference type="ARBA" id="ARBA00022821"/>
    </source>
</evidence>
<feature type="domain" description="TIR" evidence="5">
    <location>
        <begin position="18"/>
        <end position="183"/>
    </location>
</feature>
<dbReference type="InterPro" id="IPR042197">
    <property type="entry name" value="Apaf_helical"/>
</dbReference>
<dbReference type="Pfam" id="PF01582">
    <property type="entry name" value="TIR"/>
    <property type="match status" value="1"/>
</dbReference>
<dbReference type="GO" id="GO:0043531">
    <property type="term" value="F:ADP binding"/>
    <property type="evidence" value="ECO:0007669"/>
    <property type="project" value="InterPro"/>
</dbReference>